<dbReference type="GeneID" id="118347948"/>
<dbReference type="InParanoid" id="A0A6P9EK31"/>
<accession>A0A6P9EK31</accession>
<name>A0A6P9EK31_JUGRE</name>
<sequence>MFRGLFTYGELQDICAVDIRNAIDNRPVYSPRHRVRCGYNGNGNVSQKLKIEGALFSIPFCIPILIFLIVSKTEDAFVSIPISNPHFLYLLLPPSSQLRFKFEKATDLTLSSFCPHFLFLFSPSSSSPSPRLPFVNLSSSSPRHSRTHDGFGSLLFVLSLLTLTSFIGLHELLSQFLPLSLSLSLGVWLLRKTEENKCERKFITSGGISIESFDDGSLSPDSVLLTSKLQTILSRKEVTKLEETIAADFEVSSKKKVTSSDRRMRCETKRRDHRGFGGVCGCFCETEQ</sequence>
<dbReference type="Proteomes" id="UP000235220">
    <property type="component" value="Chromosome 3"/>
</dbReference>
<feature type="transmembrane region" description="Helical" evidence="1">
    <location>
        <begin position="53"/>
        <end position="70"/>
    </location>
</feature>
<gene>
    <name evidence="3" type="primary">LOC118347948</name>
</gene>
<protein>
    <submittedName>
        <fullName evidence="3">Uncharacterized protein LOC118347948</fullName>
    </submittedName>
</protein>
<keyword evidence="2" id="KW-1185">Reference proteome</keyword>
<dbReference type="OrthoDB" id="1911878at2759"/>
<evidence type="ECO:0000313" key="3">
    <source>
        <dbReference type="RefSeq" id="XP_035544403.1"/>
    </source>
</evidence>
<feature type="transmembrane region" description="Helical" evidence="1">
    <location>
        <begin position="150"/>
        <end position="169"/>
    </location>
</feature>
<dbReference type="RefSeq" id="XP_035544403.1">
    <property type="nucleotide sequence ID" value="XM_035688510.1"/>
</dbReference>
<dbReference type="KEGG" id="jre:118347948"/>
<organism evidence="2 3">
    <name type="scientific">Juglans regia</name>
    <name type="common">English walnut</name>
    <dbReference type="NCBI Taxonomy" id="51240"/>
    <lineage>
        <taxon>Eukaryota</taxon>
        <taxon>Viridiplantae</taxon>
        <taxon>Streptophyta</taxon>
        <taxon>Embryophyta</taxon>
        <taxon>Tracheophyta</taxon>
        <taxon>Spermatophyta</taxon>
        <taxon>Magnoliopsida</taxon>
        <taxon>eudicotyledons</taxon>
        <taxon>Gunneridae</taxon>
        <taxon>Pentapetalae</taxon>
        <taxon>rosids</taxon>
        <taxon>fabids</taxon>
        <taxon>Fagales</taxon>
        <taxon>Juglandaceae</taxon>
        <taxon>Juglans</taxon>
    </lineage>
</organism>
<dbReference type="AlphaFoldDB" id="A0A6P9EK31"/>
<keyword evidence="1" id="KW-1133">Transmembrane helix</keyword>
<keyword evidence="1" id="KW-0472">Membrane</keyword>
<evidence type="ECO:0000256" key="1">
    <source>
        <dbReference type="SAM" id="Phobius"/>
    </source>
</evidence>
<reference evidence="3" key="1">
    <citation type="submission" date="2025-08" db="UniProtKB">
        <authorList>
            <consortium name="RefSeq"/>
        </authorList>
    </citation>
    <scope>IDENTIFICATION</scope>
    <source>
        <tissue evidence="3">Leaves</tissue>
    </source>
</reference>
<proteinExistence type="predicted"/>
<evidence type="ECO:0000313" key="2">
    <source>
        <dbReference type="Proteomes" id="UP000235220"/>
    </source>
</evidence>
<keyword evidence="1" id="KW-0812">Transmembrane</keyword>